<dbReference type="EMBL" id="CP137689">
    <property type="protein sequence ID" value="XRJ19365.1"/>
    <property type="molecule type" value="Genomic_DNA"/>
</dbReference>
<evidence type="ECO:0000313" key="1">
    <source>
        <dbReference type="EMBL" id="XRJ19365.1"/>
    </source>
</evidence>
<name>A0ACD5HUY2_9EURY</name>
<gene>
    <name evidence="1" type="ORF">DEQ67_012800</name>
</gene>
<sequence>MNDENTTVALSPDLADRLRDRAQSADFDSLDEYLNFILMSLEKQLDSESPANEEEGDVKDRLESLGYL</sequence>
<protein>
    <submittedName>
        <fullName evidence="1">Uncharacterized protein</fullName>
    </submittedName>
</protein>
<reference evidence="1" key="1">
    <citation type="submission" date="2023-10" db="EMBL/GenBank/DDBJ databases">
        <title>A new archaeal virus that suppresses the transcription of host immunity genes.</title>
        <authorList>
            <person name="Turgeman-Grott I."/>
            <person name="Golan N."/>
            <person name="Neri U."/>
            <person name="Naki D."/>
            <person name="Altman N."/>
            <person name="Eizenshtein K."/>
            <person name="Choudhary D."/>
            <person name="Levi R."/>
            <person name="Himani H."/>
            <person name="Reshef L."/>
            <person name="Papke T.R."/>
            <person name="Gophna U."/>
        </authorList>
    </citation>
    <scope>NUCLEOTIDE SEQUENCE</scope>
    <source>
        <strain evidence="1">Atlit-48N</strain>
    </source>
</reference>
<organism evidence="1 2">
    <name type="scientific">Haloferax sp. Atlit-48N</name>
    <dbReference type="NCBI Taxonomy" id="2077198"/>
    <lineage>
        <taxon>Archaea</taxon>
        <taxon>Methanobacteriati</taxon>
        <taxon>Methanobacteriota</taxon>
        <taxon>Stenosarchaea group</taxon>
        <taxon>Halobacteria</taxon>
        <taxon>Halobacteriales</taxon>
        <taxon>Haloferacaceae</taxon>
        <taxon>Haloferax</taxon>
    </lineage>
</organism>
<proteinExistence type="predicted"/>
<dbReference type="Proteomes" id="UP000257089">
    <property type="component" value="Chromosome"/>
</dbReference>
<accession>A0ACD5HUY2</accession>
<evidence type="ECO:0000313" key="2">
    <source>
        <dbReference type="Proteomes" id="UP000257089"/>
    </source>
</evidence>